<dbReference type="Gene3D" id="3.40.50.720">
    <property type="entry name" value="NAD(P)-binding Rossmann-like Domain"/>
    <property type="match status" value="1"/>
</dbReference>
<organism evidence="3 4">
    <name type="scientific">Mycena chlorophos</name>
    <name type="common">Agaric fungus</name>
    <name type="synonym">Agaricus chlorophos</name>
    <dbReference type="NCBI Taxonomy" id="658473"/>
    <lineage>
        <taxon>Eukaryota</taxon>
        <taxon>Fungi</taxon>
        <taxon>Dikarya</taxon>
        <taxon>Basidiomycota</taxon>
        <taxon>Agaricomycotina</taxon>
        <taxon>Agaricomycetes</taxon>
        <taxon>Agaricomycetidae</taxon>
        <taxon>Agaricales</taxon>
        <taxon>Marasmiineae</taxon>
        <taxon>Mycenaceae</taxon>
        <taxon>Mycena</taxon>
    </lineage>
</organism>
<dbReference type="InterPro" id="IPR008927">
    <property type="entry name" value="6-PGluconate_DH-like_C_sf"/>
</dbReference>
<evidence type="ECO:0008006" key="5">
    <source>
        <dbReference type="Google" id="ProtNLM"/>
    </source>
</evidence>
<evidence type="ECO:0000259" key="1">
    <source>
        <dbReference type="Pfam" id="PF03446"/>
    </source>
</evidence>
<dbReference type="SUPFAM" id="SSF51735">
    <property type="entry name" value="NAD(P)-binding Rossmann-fold domains"/>
    <property type="match status" value="1"/>
</dbReference>
<dbReference type="InterPro" id="IPR029154">
    <property type="entry name" value="HIBADH-like_NADP-bd"/>
</dbReference>
<accession>A0ABQ0M309</accession>
<dbReference type="Proteomes" id="UP000815677">
    <property type="component" value="Unassembled WGS sequence"/>
</dbReference>
<gene>
    <name evidence="3" type="ORF">MCHLO_14180</name>
</gene>
<dbReference type="Gene3D" id="1.10.1040.10">
    <property type="entry name" value="N-(1-d-carboxylethyl)-l-norvaline Dehydrogenase, domain 2"/>
    <property type="match status" value="1"/>
</dbReference>
<dbReference type="SUPFAM" id="SSF48179">
    <property type="entry name" value="6-phosphogluconate dehydrogenase C-terminal domain-like"/>
    <property type="match status" value="1"/>
</dbReference>
<proteinExistence type="predicted"/>
<dbReference type="Pfam" id="PF14833">
    <property type="entry name" value="NAD_binding_11"/>
    <property type="match status" value="1"/>
</dbReference>
<dbReference type="InterPro" id="IPR036291">
    <property type="entry name" value="NAD(P)-bd_dom_sf"/>
</dbReference>
<feature type="domain" description="6-phosphogluconate dehydrogenase NADP-binding" evidence="1">
    <location>
        <begin position="7"/>
        <end position="114"/>
    </location>
</feature>
<dbReference type="InterPro" id="IPR013328">
    <property type="entry name" value="6PGD_dom2"/>
</dbReference>
<dbReference type="PANTHER" id="PTHR22981:SF81">
    <property type="entry name" value="DEHYDROGENASE, PUTATIVE-RELATED"/>
    <property type="match status" value="1"/>
</dbReference>
<feature type="domain" description="3-hydroxyisobutyrate dehydrogenase-like NAD-binding" evidence="2">
    <location>
        <begin position="116"/>
        <end position="237"/>
    </location>
</feature>
<evidence type="ECO:0000313" key="4">
    <source>
        <dbReference type="Proteomes" id="UP000815677"/>
    </source>
</evidence>
<name>A0ABQ0M309_MYCCL</name>
<dbReference type="Pfam" id="PF03446">
    <property type="entry name" value="NAD_binding_2"/>
    <property type="match status" value="1"/>
</dbReference>
<reference evidence="3" key="1">
    <citation type="submission" date="2014-09" db="EMBL/GenBank/DDBJ databases">
        <title>Genome sequence of the luminous mushroom Mycena chlorophos for searching fungal bioluminescence genes.</title>
        <authorList>
            <person name="Tanaka Y."/>
            <person name="Kasuga D."/>
            <person name="Oba Y."/>
            <person name="Hase S."/>
            <person name="Sato K."/>
            <person name="Oba Y."/>
            <person name="Sakakibara Y."/>
        </authorList>
    </citation>
    <scope>NUCLEOTIDE SEQUENCE</scope>
</reference>
<sequence length="247" mass="26378">MLPPRRLGWVGLGAMGWPMAQQLLSKNPASTFYIFDVDRTLLDKFAQSAPDRVKIAANATEVATKADWVFTIVPEGRHVRQVYLAEGTGILAAENLAGKTFIDCSTIDIETSLDVGLGLAAKLSNNYLSGCIAIATAEAMGMGMKLGIDPKILSATFDKGTGANWVNRSMNPVPGVCPEAATSNGYVGGFKVELMEKDMRLATQAARQVGAKLVLGEAAVSAYAQTASDPDFRGKDSRVVYQWLNEA</sequence>
<dbReference type="InterPro" id="IPR006115">
    <property type="entry name" value="6PGDH_NADP-bd"/>
</dbReference>
<protein>
    <recommendedName>
        <fullName evidence="5">3-hydroxyisobutyrate dehydrogenase</fullName>
    </recommendedName>
</protein>
<evidence type="ECO:0000259" key="2">
    <source>
        <dbReference type="Pfam" id="PF14833"/>
    </source>
</evidence>
<dbReference type="PANTHER" id="PTHR22981">
    <property type="entry name" value="3-HYDROXYISOBUTYRATE DEHYDROGENASE-RELATED"/>
    <property type="match status" value="1"/>
</dbReference>
<keyword evidence="4" id="KW-1185">Reference proteome</keyword>
<dbReference type="EMBL" id="DF849506">
    <property type="protein sequence ID" value="GAT57670.1"/>
    <property type="molecule type" value="Genomic_DNA"/>
</dbReference>
<evidence type="ECO:0000313" key="3">
    <source>
        <dbReference type="EMBL" id="GAT57670.1"/>
    </source>
</evidence>